<reference evidence="2 3" key="1">
    <citation type="submission" date="2014-04" db="EMBL/GenBank/DDBJ databases">
        <authorList>
            <consortium name="DOE Joint Genome Institute"/>
            <person name="Kuo A."/>
            <person name="Tarkka M."/>
            <person name="Buscot F."/>
            <person name="Kohler A."/>
            <person name="Nagy L.G."/>
            <person name="Floudas D."/>
            <person name="Copeland A."/>
            <person name="Barry K.W."/>
            <person name="Cichocki N."/>
            <person name="Veneault-Fourrey C."/>
            <person name="LaButti K."/>
            <person name="Lindquist E.A."/>
            <person name="Lipzen A."/>
            <person name="Lundell T."/>
            <person name="Morin E."/>
            <person name="Murat C."/>
            <person name="Sun H."/>
            <person name="Tunlid A."/>
            <person name="Henrissat B."/>
            <person name="Grigoriev I.V."/>
            <person name="Hibbett D.S."/>
            <person name="Martin F."/>
            <person name="Nordberg H.P."/>
            <person name="Cantor M.N."/>
            <person name="Hua S.X."/>
        </authorList>
    </citation>
    <scope>NUCLEOTIDE SEQUENCE [LARGE SCALE GENOMIC DNA]</scope>
    <source>
        <strain evidence="2 3">F 1598</strain>
    </source>
</reference>
<dbReference type="SUPFAM" id="SSF51905">
    <property type="entry name" value="FAD/NAD(P)-binding domain"/>
    <property type="match status" value="1"/>
</dbReference>
<dbReference type="InParanoid" id="A0A0C3B8M3"/>
<feature type="domain" description="FAD dependent oxidoreductase" evidence="1">
    <location>
        <begin position="9"/>
        <end position="407"/>
    </location>
</feature>
<dbReference type="GO" id="GO:0005829">
    <property type="term" value="C:cytosol"/>
    <property type="evidence" value="ECO:0007669"/>
    <property type="project" value="GOC"/>
</dbReference>
<dbReference type="AlphaFoldDB" id="A0A0C3B8M3"/>
<evidence type="ECO:0000313" key="3">
    <source>
        <dbReference type="Proteomes" id="UP000054166"/>
    </source>
</evidence>
<evidence type="ECO:0000259" key="1">
    <source>
        <dbReference type="Pfam" id="PF01266"/>
    </source>
</evidence>
<evidence type="ECO:0000313" key="2">
    <source>
        <dbReference type="EMBL" id="KIM73647.1"/>
    </source>
</evidence>
<sequence>MSDSTPRNIVIIGGGIMGCTTAYYISRHPSFLPSTRVTVLEASKHGAAQGASGKAGGLISKNAYPDELVGVSFREHVKLANEHNGTDRWGWRFVGCGSWTGRGEFIGDDITGGPAGHGESLKKSLGVTEISSNSTKSSSKAKGLPDDLTWVKKDLTDSYSAWTSAGDTAQVHPYLFTTSMLELAKERGVQYIGGKATSVEMSDGRTTGVTYIAAANDKHKETIPATDVILCAGAWSNTLPGINIPSSAVRAHSITIRPPAEAIISPYVLFTEITLPPSSSSRRGTIVEPEIYARPGNEVYACGPGDDEPLPETVDDVIVDDTACDDIRQHVASISQELRDGKVEKRQACFLPVVTVRKKAPGRKVKTIQGPIIGEARMFAKGLFIATGHTCWGICNAPGTGKAMAELVMDGKISCANLQKLDPVEFM</sequence>
<dbReference type="OrthoDB" id="498204at2759"/>
<dbReference type="STRING" id="765440.A0A0C3B8M3"/>
<dbReference type="GO" id="GO:0005770">
    <property type="term" value="C:late endosome"/>
    <property type="evidence" value="ECO:0007669"/>
    <property type="project" value="TreeGrafter"/>
</dbReference>
<organism evidence="2 3">
    <name type="scientific">Piloderma croceum (strain F 1598)</name>
    <dbReference type="NCBI Taxonomy" id="765440"/>
    <lineage>
        <taxon>Eukaryota</taxon>
        <taxon>Fungi</taxon>
        <taxon>Dikarya</taxon>
        <taxon>Basidiomycota</taxon>
        <taxon>Agaricomycotina</taxon>
        <taxon>Agaricomycetes</taxon>
        <taxon>Agaricomycetidae</taxon>
        <taxon>Atheliales</taxon>
        <taxon>Atheliaceae</taxon>
        <taxon>Piloderma</taxon>
    </lineage>
</organism>
<dbReference type="Proteomes" id="UP000054166">
    <property type="component" value="Unassembled WGS sequence"/>
</dbReference>
<keyword evidence="3" id="KW-1185">Reference proteome</keyword>
<dbReference type="HOGENOM" id="CLU_007884_14_0_1"/>
<reference evidence="3" key="2">
    <citation type="submission" date="2015-01" db="EMBL/GenBank/DDBJ databases">
        <title>Evolutionary Origins and Diversification of the Mycorrhizal Mutualists.</title>
        <authorList>
            <consortium name="DOE Joint Genome Institute"/>
            <consortium name="Mycorrhizal Genomics Consortium"/>
            <person name="Kohler A."/>
            <person name="Kuo A."/>
            <person name="Nagy L.G."/>
            <person name="Floudas D."/>
            <person name="Copeland A."/>
            <person name="Barry K.W."/>
            <person name="Cichocki N."/>
            <person name="Veneault-Fourrey C."/>
            <person name="LaButti K."/>
            <person name="Lindquist E.A."/>
            <person name="Lipzen A."/>
            <person name="Lundell T."/>
            <person name="Morin E."/>
            <person name="Murat C."/>
            <person name="Riley R."/>
            <person name="Ohm R."/>
            <person name="Sun H."/>
            <person name="Tunlid A."/>
            <person name="Henrissat B."/>
            <person name="Grigoriev I.V."/>
            <person name="Hibbett D.S."/>
            <person name="Martin F."/>
        </authorList>
    </citation>
    <scope>NUCLEOTIDE SEQUENCE [LARGE SCALE GENOMIC DNA]</scope>
    <source>
        <strain evidence="3">F 1598</strain>
    </source>
</reference>
<dbReference type="FunCoup" id="A0A0C3B8M3">
    <property type="interactions" value="63"/>
</dbReference>
<dbReference type="PANTHER" id="PTHR13847">
    <property type="entry name" value="SARCOSINE DEHYDROGENASE-RELATED"/>
    <property type="match status" value="1"/>
</dbReference>
<dbReference type="InterPro" id="IPR036188">
    <property type="entry name" value="FAD/NAD-bd_sf"/>
</dbReference>
<proteinExistence type="predicted"/>
<dbReference type="Pfam" id="PF01266">
    <property type="entry name" value="DAO"/>
    <property type="match status" value="1"/>
</dbReference>
<dbReference type="EMBL" id="KN833077">
    <property type="protein sequence ID" value="KIM73647.1"/>
    <property type="molecule type" value="Genomic_DNA"/>
</dbReference>
<accession>A0A0C3B8M3</accession>
<dbReference type="PROSITE" id="PS51257">
    <property type="entry name" value="PROKAR_LIPOPROTEIN"/>
    <property type="match status" value="1"/>
</dbReference>
<dbReference type="Gene3D" id="3.50.50.60">
    <property type="entry name" value="FAD/NAD(P)-binding domain"/>
    <property type="match status" value="3"/>
</dbReference>
<dbReference type="GO" id="GO:0042147">
    <property type="term" value="P:retrograde transport, endosome to Golgi"/>
    <property type="evidence" value="ECO:0007669"/>
    <property type="project" value="TreeGrafter"/>
</dbReference>
<name>A0A0C3B8M3_PILCF</name>
<dbReference type="PANTHER" id="PTHR13847:SF150">
    <property type="entry name" value="OXIDOREDUCTASE TDA3-RELATED"/>
    <property type="match status" value="1"/>
</dbReference>
<gene>
    <name evidence="2" type="ORF">PILCRDRAFT_15078</name>
</gene>
<protein>
    <recommendedName>
        <fullName evidence="1">FAD dependent oxidoreductase domain-containing protein</fullName>
    </recommendedName>
</protein>
<dbReference type="InterPro" id="IPR006076">
    <property type="entry name" value="FAD-dep_OxRdtase"/>
</dbReference>